<keyword evidence="2" id="KW-1185">Reference proteome</keyword>
<gene>
    <name evidence="1" type="ORF">IDH44_00620</name>
</gene>
<dbReference type="EMBL" id="JACXIZ010000003">
    <property type="protein sequence ID" value="MBD2843677.1"/>
    <property type="molecule type" value="Genomic_DNA"/>
</dbReference>
<dbReference type="AlphaFoldDB" id="A0A927GQE5"/>
<dbReference type="Gene3D" id="2.70.98.70">
    <property type="match status" value="1"/>
</dbReference>
<organism evidence="1 2">
    <name type="scientific">Paenibacillus sabuli</name>
    <dbReference type="NCBI Taxonomy" id="2772509"/>
    <lineage>
        <taxon>Bacteria</taxon>
        <taxon>Bacillati</taxon>
        <taxon>Bacillota</taxon>
        <taxon>Bacilli</taxon>
        <taxon>Bacillales</taxon>
        <taxon>Paenibacillaceae</taxon>
        <taxon>Paenibacillus</taxon>
    </lineage>
</organism>
<proteinExistence type="predicted"/>
<protein>
    <submittedName>
        <fullName evidence="1">Uncharacterized protein</fullName>
    </submittedName>
</protein>
<dbReference type="Proteomes" id="UP000621560">
    <property type="component" value="Unassembled WGS sequence"/>
</dbReference>
<accession>A0A927GQE5</accession>
<evidence type="ECO:0000313" key="2">
    <source>
        <dbReference type="Proteomes" id="UP000621560"/>
    </source>
</evidence>
<evidence type="ECO:0000313" key="1">
    <source>
        <dbReference type="EMBL" id="MBD2843677.1"/>
    </source>
</evidence>
<dbReference type="RefSeq" id="WP_190913714.1">
    <property type="nucleotide sequence ID" value="NZ_JACXIZ010000003.1"/>
</dbReference>
<sequence>MNPRNGFEVADLIARGIDESDGEFHYAYISGDLTKGYRHTFDADNPDRAEKVTRSMVTMPTDRTDHPMAFFCIRPDSSDG</sequence>
<reference evidence="1" key="1">
    <citation type="submission" date="2020-09" db="EMBL/GenBank/DDBJ databases">
        <title>A novel bacterium of genus Paenibacillus, isolated from South China Sea.</title>
        <authorList>
            <person name="Huang H."/>
            <person name="Mo K."/>
            <person name="Hu Y."/>
        </authorList>
    </citation>
    <scope>NUCLEOTIDE SEQUENCE</scope>
    <source>
        <strain evidence="1">IB182496</strain>
    </source>
</reference>
<name>A0A927GQE5_9BACL</name>
<comment type="caution">
    <text evidence="1">The sequence shown here is derived from an EMBL/GenBank/DDBJ whole genome shotgun (WGS) entry which is preliminary data.</text>
</comment>